<protein>
    <submittedName>
        <fullName evidence="1">Uncharacterized protein</fullName>
    </submittedName>
</protein>
<dbReference type="AlphaFoldDB" id="A0A4Y2V3J2"/>
<evidence type="ECO:0000313" key="1">
    <source>
        <dbReference type="EMBL" id="GBO18410.1"/>
    </source>
</evidence>
<organism evidence="1 2">
    <name type="scientific">Araneus ventricosus</name>
    <name type="common">Orbweaver spider</name>
    <name type="synonym">Epeira ventricosa</name>
    <dbReference type="NCBI Taxonomy" id="182803"/>
    <lineage>
        <taxon>Eukaryota</taxon>
        <taxon>Metazoa</taxon>
        <taxon>Ecdysozoa</taxon>
        <taxon>Arthropoda</taxon>
        <taxon>Chelicerata</taxon>
        <taxon>Arachnida</taxon>
        <taxon>Araneae</taxon>
        <taxon>Araneomorphae</taxon>
        <taxon>Entelegynae</taxon>
        <taxon>Araneoidea</taxon>
        <taxon>Araneidae</taxon>
        <taxon>Araneus</taxon>
    </lineage>
</organism>
<evidence type="ECO:0000313" key="2">
    <source>
        <dbReference type="Proteomes" id="UP000499080"/>
    </source>
</evidence>
<name>A0A4Y2V3J2_ARAVE</name>
<proteinExistence type="predicted"/>
<dbReference type="EMBL" id="BGPR01042026">
    <property type="protein sequence ID" value="GBO18410.1"/>
    <property type="molecule type" value="Genomic_DNA"/>
</dbReference>
<accession>A0A4Y2V3J2</accession>
<gene>
    <name evidence="1" type="ORF">AVEN_171201_1</name>
</gene>
<reference evidence="1 2" key="1">
    <citation type="journal article" date="2019" name="Sci. Rep.">
        <title>Orb-weaving spider Araneus ventricosus genome elucidates the spidroin gene catalogue.</title>
        <authorList>
            <person name="Kono N."/>
            <person name="Nakamura H."/>
            <person name="Ohtoshi R."/>
            <person name="Moran D.A.P."/>
            <person name="Shinohara A."/>
            <person name="Yoshida Y."/>
            <person name="Fujiwara M."/>
            <person name="Mori M."/>
            <person name="Tomita M."/>
            <person name="Arakawa K."/>
        </authorList>
    </citation>
    <scope>NUCLEOTIDE SEQUENCE [LARGE SCALE GENOMIC DNA]</scope>
</reference>
<dbReference type="Proteomes" id="UP000499080">
    <property type="component" value="Unassembled WGS sequence"/>
</dbReference>
<sequence>MSCLHADSSLKIAKVDIVADVRLGMPNVINHPTSYSFFREFAAPIFFCLKKMNNTVQLALGGSINLQAMLHADSSAENRKLMLVV</sequence>
<comment type="caution">
    <text evidence="1">The sequence shown here is derived from an EMBL/GenBank/DDBJ whole genome shotgun (WGS) entry which is preliminary data.</text>
</comment>
<keyword evidence="2" id="KW-1185">Reference proteome</keyword>